<evidence type="ECO:0000313" key="1">
    <source>
        <dbReference type="EMBL" id="GLB48359.1"/>
    </source>
</evidence>
<keyword evidence="2" id="KW-1185">Reference proteome</keyword>
<evidence type="ECO:0000313" key="2">
    <source>
        <dbReference type="Proteomes" id="UP001143543"/>
    </source>
</evidence>
<proteinExistence type="predicted"/>
<comment type="caution">
    <text evidence="1">The sequence shown here is derived from an EMBL/GenBank/DDBJ whole genome shotgun (WGS) entry which is preliminary data.</text>
</comment>
<name>A0ABQ5MG35_9FLAO</name>
<dbReference type="EMBL" id="BRVO01000001">
    <property type="protein sequence ID" value="GLB48359.1"/>
    <property type="molecule type" value="Genomic_DNA"/>
</dbReference>
<organism evidence="1 2">
    <name type="scientific">Neptunitalea lumnitzerae</name>
    <dbReference type="NCBI Taxonomy" id="2965509"/>
    <lineage>
        <taxon>Bacteria</taxon>
        <taxon>Pseudomonadati</taxon>
        <taxon>Bacteroidota</taxon>
        <taxon>Flavobacteriia</taxon>
        <taxon>Flavobacteriales</taxon>
        <taxon>Flavobacteriaceae</taxon>
        <taxon>Neptunitalea</taxon>
    </lineage>
</organism>
<dbReference type="RefSeq" id="WP_281764004.1">
    <property type="nucleotide sequence ID" value="NZ_BRVO01000001.1"/>
</dbReference>
<dbReference type="Proteomes" id="UP001143543">
    <property type="component" value="Unassembled WGS sequence"/>
</dbReference>
<gene>
    <name evidence="1" type="ORF">Y10_07270</name>
</gene>
<sequence length="263" mass="30136">MKKKLESELISIAHKVLKLKGKEDVDALLEETRKLYEKLTVLKFVEEHFGEVQPTIGKSEVIEKFEEMAGNVMTNNTQVPESNPNEDDIVSPLMDTIKGMVEEMPEKESEAETLEDILQGFSSEAMFVKKDEFTTSVTKEEVTIEEEKIAEQTIISETLFEEVKPVTPVTPEVKKEGKPKSLNDKAFRHGIQIGLNDRIGFVKHLFGGNNEDYNRVISQLNTANSFEDAKMFVDQMVKPDYNNWEGKEEYEVRFFAIVEKKFD</sequence>
<protein>
    <submittedName>
        <fullName evidence="1">Uncharacterized protein</fullName>
    </submittedName>
</protein>
<reference evidence="1" key="1">
    <citation type="submission" date="2022-07" db="EMBL/GenBank/DDBJ databases">
        <title>Taxonomy of Novel Oxalotrophic and Methylotrophic Bacteria.</title>
        <authorList>
            <person name="Sahin N."/>
            <person name="Tani A."/>
        </authorList>
    </citation>
    <scope>NUCLEOTIDE SEQUENCE</scope>
    <source>
        <strain evidence="1">Y10</strain>
    </source>
</reference>
<accession>A0ABQ5MG35</accession>